<dbReference type="AlphaFoldDB" id="A0AAJ0BWZ5"/>
<comment type="caution">
    <text evidence="2">The sequence shown here is derived from an EMBL/GenBank/DDBJ whole genome shotgun (WGS) entry which is preliminary data.</text>
</comment>
<evidence type="ECO:0000313" key="2">
    <source>
        <dbReference type="EMBL" id="KAK1764659.1"/>
    </source>
</evidence>
<dbReference type="PANTHER" id="PTHR35870">
    <property type="entry name" value="PROTEIN, PUTATIVE (AFU_ORTHOLOGUE AFUA_5G03330)-RELATED"/>
    <property type="match status" value="1"/>
</dbReference>
<accession>A0AAJ0BWZ5</accession>
<dbReference type="GO" id="GO:0016491">
    <property type="term" value="F:oxidoreductase activity"/>
    <property type="evidence" value="ECO:0007669"/>
    <property type="project" value="UniProtKB-KW"/>
</dbReference>
<dbReference type="Pfam" id="PF14027">
    <property type="entry name" value="Questin_oxidase"/>
    <property type="match status" value="1"/>
</dbReference>
<dbReference type="PANTHER" id="PTHR35870:SF6">
    <property type="entry name" value="MGS207 PROTEIN"/>
    <property type="match status" value="1"/>
</dbReference>
<sequence>MASILSYVPLVNRLLAGSGKPKEGIHIPPVEVHNVEASPEKRPRTLKHLLRANHVNHSILYHNLEFDNHMPHLLSSAYLLGASASQLHHLYDTEAKELEPWEDSPQEVVEEDWRDFLGDRQYQRAYVDFFEDSLSSHAYSYDWKKVVDKYMFQGEEPLVNCLIAGLGHPLIHLSYAYEMDSKDIAMEALGLAATQYNFLHKYTDDPSYTRPSPIAPASPAELLDKLSADKRFDGLFSKPGFENIQPAFDKHEDLILEYWNAWGPEGDPVREFERSQEAAVALLVATVPPGAHSYNFFFVHALTTSHAVRVLLPFIPARFHVGVVRQWWLLVLAVYIAELRPRIDPDFVPGDLGGKGWAYVEDKALNSPWAVGAHYVKAIRAMKEAARTWGDVHERYLASAVRFVDDFHGWTF</sequence>
<dbReference type="EMBL" id="MU839019">
    <property type="protein sequence ID" value="KAK1764659.1"/>
    <property type="molecule type" value="Genomic_DNA"/>
</dbReference>
<dbReference type="GeneID" id="85311870"/>
<organism evidence="2 3">
    <name type="scientific">Phialemonium atrogriseum</name>
    <dbReference type="NCBI Taxonomy" id="1093897"/>
    <lineage>
        <taxon>Eukaryota</taxon>
        <taxon>Fungi</taxon>
        <taxon>Dikarya</taxon>
        <taxon>Ascomycota</taxon>
        <taxon>Pezizomycotina</taxon>
        <taxon>Sordariomycetes</taxon>
        <taxon>Sordariomycetidae</taxon>
        <taxon>Cephalothecales</taxon>
        <taxon>Cephalothecaceae</taxon>
        <taxon>Phialemonium</taxon>
    </lineage>
</organism>
<dbReference type="InterPro" id="IPR025337">
    <property type="entry name" value="Questin_oxidase-like"/>
</dbReference>
<evidence type="ECO:0008006" key="4">
    <source>
        <dbReference type="Google" id="ProtNLM"/>
    </source>
</evidence>
<name>A0AAJ0BWZ5_9PEZI</name>
<keyword evidence="3" id="KW-1185">Reference proteome</keyword>
<reference evidence="2" key="1">
    <citation type="submission" date="2023-06" db="EMBL/GenBank/DDBJ databases">
        <title>Genome-scale phylogeny and comparative genomics of the fungal order Sordariales.</title>
        <authorList>
            <consortium name="Lawrence Berkeley National Laboratory"/>
            <person name="Hensen N."/>
            <person name="Bonometti L."/>
            <person name="Westerberg I."/>
            <person name="Brannstrom I.O."/>
            <person name="Guillou S."/>
            <person name="Cros-Aarteil S."/>
            <person name="Calhoun S."/>
            <person name="Haridas S."/>
            <person name="Kuo A."/>
            <person name="Mondo S."/>
            <person name="Pangilinan J."/>
            <person name="Riley R."/>
            <person name="Labutti K."/>
            <person name="Andreopoulos B."/>
            <person name="Lipzen A."/>
            <person name="Chen C."/>
            <person name="Yanf M."/>
            <person name="Daum C."/>
            <person name="Ng V."/>
            <person name="Clum A."/>
            <person name="Steindorff A."/>
            <person name="Ohm R."/>
            <person name="Martin F."/>
            <person name="Silar P."/>
            <person name="Natvig D."/>
            <person name="Lalanne C."/>
            <person name="Gautier V."/>
            <person name="Ament-Velasquez S.L."/>
            <person name="Kruys A."/>
            <person name="Hutchinson M.I."/>
            <person name="Powell A.J."/>
            <person name="Barry K."/>
            <person name="Miller A.N."/>
            <person name="Grigoriev I.V."/>
            <person name="Debuchy R."/>
            <person name="Gladieux P."/>
            <person name="Thoren M.H."/>
            <person name="Johannesson H."/>
        </authorList>
    </citation>
    <scope>NUCLEOTIDE SEQUENCE</scope>
    <source>
        <strain evidence="2">8032-3</strain>
    </source>
</reference>
<gene>
    <name evidence="2" type="ORF">QBC33DRAFT_546758</name>
</gene>
<dbReference type="Proteomes" id="UP001244011">
    <property type="component" value="Unassembled WGS sequence"/>
</dbReference>
<dbReference type="RefSeq" id="XP_060280872.1">
    <property type="nucleotide sequence ID" value="XM_060428683.1"/>
</dbReference>
<keyword evidence="1" id="KW-0560">Oxidoreductase</keyword>
<proteinExistence type="predicted"/>
<evidence type="ECO:0000256" key="1">
    <source>
        <dbReference type="ARBA" id="ARBA00023002"/>
    </source>
</evidence>
<evidence type="ECO:0000313" key="3">
    <source>
        <dbReference type="Proteomes" id="UP001244011"/>
    </source>
</evidence>
<protein>
    <recommendedName>
        <fullName evidence="4">MGS207 protein</fullName>
    </recommendedName>
</protein>